<dbReference type="WBParaSite" id="ACOC_0001259701-mRNA-1">
    <property type="protein sequence ID" value="ACOC_0001259701-mRNA-1"/>
    <property type="gene ID" value="ACOC_0001259701"/>
</dbReference>
<reference evidence="4" key="1">
    <citation type="submission" date="2017-02" db="UniProtKB">
        <authorList>
            <consortium name="WormBaseParasite"/>
        </authorList>
    </citation>
    <scope>IDENTIFICATION</scope>
</reference>
<accession>A0A0R3Q0W1</accession>
<dbReference type="OrthoDB" id="5823133at2759"/>
<gene>
    <name evidence="2" type="ORF">ACOC_LOCUS12598</name>
</gene>
<evidence type="ECO:0000256" key="1">
    <source>
        <dbReference type="SAM" id="SignalP"/>
    </source>
</evidence>
<evidence type="ECO:0000313" key="4">
    <source>
        <dbReference type="WBParaSite" id="ACOC_0001259701-mRNA-1"/>
    </source>
</evidence>
<feature type="signal peptide" evidence="1">
    <location>
        <begin position="1"/>
        <end position="19"/>
    </location>
</feature>
<dbReference type="OMA" id="QCEMVSE"/>
<feature type="chain" id="PRO_5043130466" evidence="1">
    <location>
        <begin position="20"/>
        <end position="77"/>
    </location>
</feature>
<name>A0A0R3Q0W1_ANGCS</name>
<keyword evidence="1" id="KW-0732">Signal</keyword>
<keyword evidence="3" id="KW-1185">Reference proteome</keyword>
<organism evidence="4">
    <name type="scientific">Angiostrongylus costaricensis</name>
    <name type="common">Nematode worm</name>
    <dbReference type="NCBI Taxonomy" id="334426"/>
    <lineage>
        <taxon>Eukaryota</taxon>
        <taxon>Metazoa</taxon>
        <taxon>Ecdysozoa</taxon>
        <taxon>Nematoda</taxon>
        <taxon>Chromadorea</taxon>
        <taxon>Rhabditida</taxon>
        <taxon>Rhabditina</taxon>
        <taxon>Rhabditomorpha</taxon>
        <taxon>Strongyloidea</taxon>
        <taxon>Metastrongylidae</taxon>
        <taxon>Angiostrongylus</taxon>
    </lineage>
</organism>
<reference evidence="2 3" key="2">
    <citation type="submission" date="2018-11" db="EMBL/GenBank/DDBJ databases">
        <authorList>
            <consortium name="Pathogen Informatics"/>
        </authorList>
    </citation>
    <scope>NUCLEOTIDE SEQUENCE [LARGE SCALE GENOMIC DNA]</scope>
    <source>
        <strain evidence="2 3">Costa Rica</strain>
    </source>
</reference>
<dbReference type="PANTHER" id="PTHR21301">
    <property type="entry name" value="REVERSE TRANSCRIPTASE"/>
    <property type="match status" value="1"/>
</dbReference>
<dbReference type="PANTHER" id="PTHR21301:SF10">
    <property type="entry name" value="REVERSE TRANSCRIPTASE DOMAIN-CONTAINING PROTEIN"/>
    <property type="match status" value="1"/>
</dbReference>
<dbReference type="AlphaFoldDB" id="A0A0R3Q0W1"/>
<dbReference type="Proteomes" id="UP000267027">
    <property type="component" value="Unassembled WGS sequence"/>
</dbReference>
<dbReference type="EMBL" id="UYYA01005115">
    <property type="protein sequence ID" value="VDM64183.1"/>
    <property type="molecule type" value="Genomic_DNA"/>
</dbReference>
<proteinExistence type="predicted"/>
<protein>
    <submittedName>
        <fullName evidence="4">Reverse transcriptase domain-containing protein</fullName>
    </submittedName>
</protein>
<evidence type="ECO:0000313" key="2">
    <source>
        <dbReference type="EMBL" id="VDM64183.1"/>
    </source>
</evidence>
<evidence type="ECO:0000313" key="3">
    <source>
        <dbReference type="Proteomes" id="UP000267027"/>
    </source>
</evidence>
<sequence>MGQRLALSLAIAFISKVEAPMTDLGPPLYCRYIDDCFVLCSTQEEMDKCFKLLNKQSEYIKLTREKPKENWLPFLNV</sequence>